<evidence type="ECO:0000313" key="1">
    <source>
        <dbReference type="EMBL" id="OHB14256.1"/>
    </source>
</evidence>
<reference evidence="1 2" key="1">
    <citation type="journal article" date="2016" name="Nat. Commun.">
        <title>Thousands of microbial genomes shed light on interconnected biogeochemical processes in an aquifer system.</title>
        <authorList>
            <person name="Anantharaman K."/>
            <person name="Brown C.T."/>
            <person name="Hug L.A."/>
            <person name="Sharon I."/>
            <person name="Castelle C.J."/>
            <person name="Probst A.J."/>
            <person name="Thomas B.C."/>
            <person name="Singh A."/>
            <person name="Wilkins M.J."/>
            <person name="Karaoz U."/>
            <person name="Brodie E.L."/>
            <person name="Williams K.H."/>
            <person name="Hubbard S.S."/>
            <person name="Banfield J.F."/>
        </authorList>
    </citation>
    <scope>NUCLEOTIDE SEQUENCE [LARGE SCALE GENOMIC DNA]</scope>
</reference>
<evidence type="ECO:0000313" key="2">
    <source>
        <dbReference type="Proteomes" id="UP000177697"/>
    </source>
</evidence>
<gene>
    <name evidence="1" type="ORF">A2431_02780</name>
</gene>
<dbReference type="SUPFAM" id="SSF55811">
    <property type="entry name" value="Nudix"/>
    <property type="match status" value="1"/>
</dbReference>
<sequence length="94" mass="10634">MKQSPICTAGIFVRDGKVLLELRNYEAKHFVDGDFWTTPGGRCDEGEEIETILSPHQKDKCSILLKRTEAKISYLNDQRSLLELGINKKAPGRD</sequence>
<accession>A0A1G2UXZ9</accession>
<comment type="caution">
    <text evidence="1">The sequence shown here is derived from an EMBL/GenBank/DDBJ whole genome shotgun (WGS) entry which is preliminary data.</text>
</comment>
<dbReference type="AlphaFoldDB" id="A0A1G2UXZ9"/>
<evidence type="ECO:0008006" key="3">
    <source>
        <dbReference type="Google" id="ProtNLM"/>
    </source>
</evidence>
<proteinExistence type="predicted"/>
<name>A0A1G2UXZ9_9BACT</name>
<dbReference type="EMBL" id="MHWW01000025">
    <property type="protein sequence ID" value="OHB14256.1"/>
    <property type="molecule type" value="Genomic_DNA"/>
</dbReference>
<protein>
    <recommendedName>
        <fullName evidence="3">Nudix hydrolase domain-containing protein</fullName>
    </recommendedName>
</protein>
<organism evidence="1 2">
    <name type="scientific">Candidatus Zambryskibacteria bacterium RIFOXYC1_FULL_39_10</name>
    <dbReference type="NCBI Taxonomy" id="1802779"/>
    <lineage>
        <taxon>Bacteria</taxon>
        <taxon>Candidatus Zambryskiibacteriota</taxon>
    </lineage>
</organism>
<dbReference type="Gene3D" id="3.90.79.10">
    <property type="entry name" value="Nucleoside Triphosphate Pyrophosphohydrolase"/>
    <property type="match status" value="1"/>
</dbReference>
<dbReference type="Proteomes" id="UP000177697">
    <property type="component" value="Unassembled WGS sequence"/>
</dbReference>
<dbReference type="InterPro" id="IPR015797">
    <property type="entry name" value="NUDIX_hydrolase-like_dom_sf"/>
</dbReference>